<evidence type="ECO:0000313" key="1">
    <source>
        <dbReference type="EMBL" id="MFD1176623.1"/>
    </source>
</evidence>
<dbReference type="SMART" id="SM00855">
    <property type="entry name" value="PGAM"/>
    <property type="match status" value="1"/>
</dbReference>
<name>A0ABW3RVW5_9BACL</name>
<dbReference type="Proteomes" id="UP001597262">
    <property type="component" value="Unassembled WGS sequence"/>
</dbReference>
<evidence type="ECO:0000313" key="2">
    <source>
        <dbReference type="Proteomes" id="UP001597262"/>
    </source>
</evidence>
<organism evidence="1 2">
    <name type="scientific">Paenibacillus puldeungensis</name>
    <dbReference type="NCBI Taxonomy" id="696536"/>
    <lineage>
        <taxon>Bacteria</taxon>
        <taxon>Bacillati</taxon>
        <taxon>Bacillota</taxon>
        <taxon>Bacilli</taxon>
        <taxon>Bacillales</taxon>
        <taxon>Paenibacillaceae</taxon>
        <taxon>Paenibacillus</taxon>
    </lineage>
</organism>
<comment type="caution">
    <text evidence="1">The sequence shown here is derived from an EMBL/GenBank/DDBJ whole genome shotgun (WGS) entry which is preliminary data.</text>
</comment>
<keyword evidence="1" id="KW-0378">Hydrolase</keyword>
<dbReference type="Gene3D" id="3.40.50.1240">
    <property type="entry name" value="Phosphoglycerate mutase-like"/>
    <property type="match status" value="1"/>
</dbReference>
<dbReference type="InterPro" id="IPR029033">
    <property type="entry name" value="His_PPase_superfam"/>
</dbReference>
<dbReference type="InterPro" id="IPR050275">
    <property type="entry name" value="PGM_Phosphatase"/>
</dbReference>
<dbReference type="EC" id="3.1.3.-" evidence="1"/>
<dbReference type="PANTHER" id="PTHR48100">
    <property type="entry name" value="BROAD-SPECIFICITY PHOSPHATASE YOR283W-RELATED"/>
    <property type="match status" value="1"/>
</dbReference>
<proteinExistence type="predicted"/>
<dbReference type="SUPFAM" id="SSF53254">
    <property type="entry name" value="Phosphoglycerate mutase-like"/>
    <property type="match status" value="1"/>
</dbReference>
<dbReference type="RefSeq" id="WP_379319077.1">
    <property type="nucleotide sequence ID" value="NZ_JBHTLM010000006.1"/>
</dbReference>
<dbReference type="PIRSF" id="PIRSF000709">
    <property type="entry name" value="6PFK_2-Ptase"/>
    <property type="match status" value="1"/>
</dbReference>
<protein>
    <submittedName>
        <fullName evidence="1">Histidine phosphatase family protein</fullName>
        <ecNumber evidence="1">3.1.3.-</ecNumber>
    </submittedName>
</protein>
<gene>
    <name evidence="1" type="ORF">ACFQ3W_09965</name>
</gene>
<sequence>MKIYLVRHGMDEEGFRGGWSQRGLTDQGIIQSQKLAKHIKNNDQHYGIHTIISSDLPRAVQTTKEIEQILQVKTLYLEEWREMNNGHLAGMPNNEAEVKYPGVYFNTLQMNTSFAGGESPSIFYNRICESFDELCKKLEHNEIGPNVLLVTHGGVINVLYYYLEGREWTNKSEFYPIDNTSVHTVEKRQDRWKITGVNDTRHLN</sequence>
<dbReference type="CDD" id="cd07067">
    <property type="entry name" value="HP_PGM_like"/>
    <property type="match status" value="1"/>
</dbReference>
<dbReference type="InterPro" id="IPR013078">
    <property type="entry name" value="His_Pase_superF_clade-1"/>
</dbReference>
<keyword evidence="2" id="KW-1185">Reference proteome</keyword>
<dbReference type="EMBL" id="JBHTLM010000006">
    <property type="protein sequence ID" value="MFD1176623.1"/>
    <property type="molecule type" value="Genomic_DNA"/>
</dbReference>
<reference evidence="2" key="1">
    <citation type="journal article" date="2019" name="Int. J. Syst. Evol. Microbiol.">
        <title>The Global Catalogue of Microorganisms (GCM) 10K type strain sequencing project: providing services to taxonomists for standard genome sequencing and annotation.</title>
        <authorList>
            <consortium name="The Broad Institute Genomics Platform"/>
            <consortium name="The Broad Institute Genome Sequencing Center for Infectious Disease"/>
            <person name="Wu L."/>
            <person name="Ma J."/>
        </authorList>
    </citation>
    <scope>NUCLEOTIDE SEQUENCE [LARGE SCALE GENOMIC DNA]</scope>
    <source>
        <strain evidence="2">CCUG 59189</strain>
    </source>
</reference>
<dbReference type="GO" id="GO:0016787">
    <property type="term" value="F:hydrolase activity"/>
    <property type="evidence" value="ECO:0007669"/>
    <property type="project" value="UniProtKB-KW"/>
</dbReference>
<dbReference type="PANTHER" id="PTHR48100:SF1">
    <property type="entry name" value="HISTIDINE PHOSPHATASE FAMILY PROTEIN-RELATED"/>
    <property type="match status" value="1"/>
</dbReference>
<accession>A0ABW3RVW5</accession>
<dbReference type="Pfam" id="PF00300">
    <property type="entry name" value="His_Phos_1"/>
    <property type="match status" value="1"/>
</dbReference>